<dbReference type="AlphaFoldDB" id="A0A6M3XWG6"/>
<accession>A0A6M3XWG6</accession>
<protein>
    <submittedName>
        <fullName evidence="1">Uncharacterized protein</fullName>
    </submittedName>
</protein>
<evidence type="ECO:0000313" key="1">
    <source>
        <dbReference type="EMBL" id="QJI02240.1"/>
    </source>
</evidence>
<name>A0A6M3XWG6_9ZZZZ</name>
<reference evidence="1" key="1">
    <citation type="submission" date="2020-03" db="EMBL/GenBank/DDBJ databases">
        <title>The deep terrestrial virosphere.</title>
        <authorList>
            <person name="Holmfeldt K."/>
            <person name="Nilsson E."/>
            <person name="Simone D."/>
            <person name="Lopez-Fernandez M."/>
            <person name="Wu X."/>
            <person name="de Brujin I."/>
            <person name="Lundin D."/>
            <person name="Andersson A."/>
            <person name="Bertilsson S."/>
            <person name="Dopson M."/>
        </authorList>
    </citation>
    <scope>NUCLEOTIDE SEQUENCE</scope>
    <source>
        <strain evidence="1">TM448B03015</strain>
    </source>
</reference>
<proteinExistence type="predicted"/>
<sequence>MRWVDDIFSLIWDISEWFYDCYIEANTWVYPFRYVATPFYYLYRSFWNLLTPIAQFSDWVYDVQQKVTGILSFADIWTEFSKWFKWAEWAWSWVLDASLIINYYISNWWSSASLTVQSWISEARTYAESLVAGAMVIVTNLQAAWDAFKGKIPSIDAVVAWWGNWSGELLSVINTWWTGALLEVQVLINSAFTVRESLWSGWQDWRDQVIDFFTDPVEFLWAKFTDWFLGPEV</sequence>
<gene>
    <name evidence="1" type="ORF">TM448B03015_0009</name>
</gene>
<organism evidence="1">
    <name type="scientific">viral metagenome</name>
    <dbReference type="NCBI Taxonomy" id="1070528"/>
    <lineage>
        <taxon>unclassified sequences</taxon>
        <taxon>metagenomes</taxon>
        <taxon>organismal metagenomes</taxon>
    </lineage>
</organism>
<dbReference type="EMBL" id="MT144985">
    <property type="protein sequence ID" value="QJI02240.1"/>
    <property type="molecule type" value="Genomic_DNA"/>
</dbReference>